<protein>
    <submittedName>
        <fullName evidence="2">Methylcrotonoyl-CoA carboxylase subunit alpha, mitochondrial</fullName>
    </submittedName>
</protein>
<proteinExistence type="predicted"/>
<evidence type="ECO:0000313" key="2">
    <source>
        <dbReference type="WBParaSite" id="RSKR_0000052500.1"/>
    </source>
</evidence>
<dbReference type="Proteomes" id="UP000095286">
    <property type="component" value="Unplaced"/>
</dbReference>
<evidence type="ECO:0000313" key="1">
    <source>
        <dbReference type="Proteomes" id="UP000095286"/>
    </source>
</evidence>
<dbReference type="WBParaSite" id="RSKR_0000052500.1">
    <property type="protein sequence ID" value="RSKR_0000052500.1"/>
    <property type="gene ID" value="RSKR_0000052500"/>
</dbReference>
<organism evidence="1 2">
    <name type="scientific">Rhabditophanes sp. KR3021</name>
    <dbReference type="NCBI Taxonomy" id="114890"/>
    <lineage>
        <taxon>Eukaryota</taxon>
        <taxon>Metazoa</taxon>
        <taxon>Ecdysozoa</taxon>
        <taxon>Nematoda</taxon>
        <taxon>Chromadorea</taxon>
        <taxon>Rhabditida</taxon>
        <taxon>Tylenchina</taxon>
        <taxon>Panagrolaimomorpha</taxon>
        <taxon>Strongyloidoidea</taxon>
        <taxon>Alloionematidae</taxon>
        <taxon>Rhabditophanes</taxon>
    </lineage>
</organism>
<name>A0AC35TH11_9BILA</name>
<sequence>MLRASNNLFQQWRTQTTSNIKRIDKILIANRGEIAMRIIGTAKKMGVETVAVYSDADNKSLHMKHADYAYNIGAPPALESYLNMDKLIDVALKTNSKAVHPGYGFLSENPDFAKKCIDAGLIFIGPSPQAIYDMGAKNVAKDIMKKAGVPVIEGYHGGNQDPDFLFNQAKSIGFPVMLKAVCGGGGKGMRIAANEKEFFEKLETAKSEAFKSFGDKSMLIEKYIVKPRHVEVQIFGDHYGNYVHLWERDCSIQRRHQKIIEEAPAPNLELAFREKLGKLATKAAEAANYVGAGTVEFIIDPSNDFYFLEMNTRLQVEHPVTEAITGVDLVEWQIRVAQGEKIPLKQEEIKFNGHSFETRVYAEDTQEGFMPLAGDLRYLSFPKDGPRIDTGVYEGSYVSVYYDPMIAKITVHGADRNEALAKMEKALSNTHIGGLKTNIDFVKNVVRHEQFIQGNVYTDFIGDNEKVLFSEPEKTKENYLEAAIGSILLSQVPKLSSPFSQADWFRMNHSVKKSINLKDKKIDIELVGKDQLNVTFDGKVHSVNLKEVKLSQNDQYKAIEFVAEVDGAKLTSKVVLMDDCLMTYGGDSKEHKYPFAKAINDEELSGAVDGAKAPMPGIIDKVLVKPGDSITAGQSLIVMVAMKMEYVIKAPHDGIVESISCIAGQNVPKNAILIKFKDDGAH</sequence>
<accession>A0AC35TH11</accession>
<reference evidence="2" key="1">
    <citation type="submission" date="2016-11" db="UniProtKB">
        <authorList>
            <consortium name="WormBaseParasite"/>
        </authorList>
    </citation>
    <scope>IDENTIFICATION</scope>
    <source>
        <strain evidence="2">KR3021</strain>
    </source>
</reference>